<dbReference type="AlphaFoldDB" id="A0A0R1RV51"/>
<dbReference type="STRING" id="1423778.FC70_GL000382"/>
<feature type="transmembrane region" description="Helical" evidence="1">
    <location>
        <begin position="128"/>
        <end position="147"/>
    </location>
</feature>
<dbReference type="PROSITE" id="PS51257">
    <property type="entry name" value="PROKAR_LIPOPROTEIN"/>
    <property type="match status" value="1"/>
</dbReference>
<dbReference type="PATRIC" id="fig|1423778.4.peg.401"/>
<keyword evidence="1" id="KW-0812">Transmembrane</keyword>
<name>A0A0R1RV51_9LACO</name>
<evidence type="ECO:0000256" key="1">
    <source>
        <dbReference type="SAM" id="Phobius"/>
    </source>
</evidence>
<feature type="transmembrane region" description="Helical" evidence="1">
    <location>
        <begin position="178"/>
        <end position="198"/>
    </location>
</feature>
<keyword evidence="3" id="KW-1185">Reference proteome</keyword>
<dbReference type="PANTHER" id="PTHR41771:SF1">
    <property type="entry name" value="MEMBRANE PROTEIN"/>
    <property type="match status" value="1"/>
</dbReference>
<organism evidence="2 3">
    <name type="scientific">Paucilactobacillus oligofermentans DSM 15707 = LMG 22743</name>
    <dbReference type="NCBI Taxonomy" id="1423778"/>
    <lineage>
        <taxon>Bacteria</taxon>
        <taxon>Bacillati</taxon>
        <taxon>Bacillota</taxon>
        <taxon>Bacilli</taxon>
        <taxon>Lactobacillales</taxon>
        <taxon>Lactobacillaceae</taxon>
        <taxon>Paucilactobacillus</taxon>
    </lineage>
</organism>
<sequence length="372" mass="41132">MKILKQWFTNKKIVILIVLLIIGGCSMWFVNHNQMFYHDTIAKVTKVATDKPQKQVDTFKNKDQVTQQKLTLHILNGNKKGQDITIKNEYSDSQAADQKYKVNDQIFVKLHHYDGKLGGTIQGFKRDYVLVFLAWIVVCLLMMSMAFKGSMALLSVILNAVLFIFAVKLDLHWQGNHVMAIFGTLAVVFSVLTLLLVLGPSKRMLATLGATILGTGISILISLAVFALTHEKGIYYESMEYVTQVPRPLFLAETLLGSLGAVMDESTDIVATLFELKSIDPNISRGQLFLSGRKVGQSIMGPLVNVLFLIFMTDTFISTLLYIKNGNSWGYTFAMNMSLGTVQSLISGIGIVLAIPVASGLAALLLGRRQSV</sequence>
<protein>
    <submittedName>
        <fullName evidence="2">Multitransmembrane protein</fullName>
    </submittedName>
</protein>
<reference evidence="2 3" key="1">
    <citation type="journal article" date="2015" name="Genome Announc.">
        <title>Expanding the biotechnology potential of lactobacilli through comparative genomics of 213 strains and associated genera.</title>
        <authorList>
            <person name="Sun Z."/>
            <person name="Harris H.M."/>
            <person name="McCann A."/>
            <person name="Guo C."/>
            <person name="Argimon S."/>
            <person name="Zhang W."/>
            <person name="Yang X."/>
            <person name="Jeffery I.B."/>
            <person name="Cooney J.C."/>
            <person name="Kagawa T.F."/>
            <person name="Liu W."/>
            <person name="Song Y."/>
            <person name="Salvetti E."/>
            <person name="Wrobel A."/>
            <person name="Rasinkangas P."/>
            <person name="Parkhill J."/>
            <person name="Rea M.C."/>
            <person name="O'Sullivan O."/>
            <person name="Ritari J."/>
            <person name="Douillard F.P."/>
            <person name="Paul Ross R."/>
            <person name="Yang R."/>
            <person name="Briner A.E."/>
            <person name="Felis G.E."/>
            <person name="de Vos W.M."/>
            <person name="Barrangou R."/>
            <person name="Klaenhammer T.R."/>
            <person name="Caufield P.W."/>
            <person name="Cui Y."/>
            <person name="Zhang H."/>
            <person name="O'Toole P.W."/>
        </authorList>
    </citation>
    <scope>NUCLEOTIDE SEQUENCE [LARGE SCALE GENOMIC DNA]</scope>
    <source>
        <strain evidence="2 3">DSM 15707</strain>
    </source>
</reference>
<accession>A0A0R1RV51</accession>
<gene>
    <name evidence="2" type="ORF">FC70_GL000382</name>
</gene>
<evidence type="ECO:0000313" key="3">
    <source>
        <dbReference type="Proteomes" id="UP000051697"/>
    </source>
</evidence>
<feature type="transmembrane region" description="Helical" evidence="1">
    <location>
        <begin position="343"/>
        <end position="366"/>
    </location>
</feature>
<feature type="transmembrane region" description="Helical" evidence="1">
    <location>
        <begin position="303"/>
        <end position="323"/>
    </location>
</feature>
<dbReference type="Pfam" id="PF07907">
    <property type="entry name" value="YibE_F"/>
    <property type="match status" value="1"/>
</dbReference>
<dbReference type="KEGG" id="lol:LACOL_1312"/>
<comment type="caution">
    <text evidence="2">The sequence shown here is derived from an EMBL/GenBank/DDBJ whole genome shotgun (WGS) entry which is preliminary data.</text>
</comment>
<proteinExistence type="predicted"/>
<dbReference type="EMBL" id="AZFE01000003">
    <property type="protein sequence ID" value="KRL57909.1"/>
    <property type="molecule type" value="Genomic_DNA"/>
</dbReference>
<feature type="transmembrane region" description="Helical" evidence="1">
    <location>
        <begin position="12"/>
        <end position="30"/>
    </location>
</feature>
<dbReference type="InterPro" id="IPR012507">
    <property type="entry name" value="YibE_F"/>
</dbReference>
<keyword evidence="1" id="KW-0472">Membrane</keyword>
<dbReference type="Proteomes" id="UP000051697">
    <property type="component" value="Unassembled WGS sequence"/>
</dbReference>
<dbReference type="PANTHER" id="PTHR41771">
    <property type="entry name" value="MEMBRANE PROTEIN-RELATED"/>
    <property type="match status" value="1"/>
</dbReference>
<keyword evidence="1" id="KW-1133">Transmembrane helix</keyword>
<feature type="transmembrane region" description="Helical" evidence="1">
    <location>
        <begin position="204"/>
        <end position="229"/>
    </location>
</feature>
<evidence type="ECO:0000313" key="2">
    <source>
        <dbReference type="EMBL" id="KRL57909.1"/>
    </source>
</evidence>